<gene>
    <name evidence="3" type="ORF">Lgee_0575</name>
</gene>
<dbReference type="SUPFAM" id="SSF53335">
    <property type="entry name" value="S-adenosyl-L-methionine-dependent methyltransferases"/>
    <property type="match status" value="1"/>
</dbReference>
<dbReference type="CDD" id="cd02440">
    <property type="entry name" value="AdoMet_MTases"/>
    <property type="match status" value="1"/>
</dbReference>
<organism evidence="3 4">
    <name type="scientific">Legionella geestiana</name>
    <dbReference type="NCBI Taxonomy" id="45065"/>
    <lineage>
        <taxon>Bacteria</taxon>
        <taxon>Pseudomonadati</taxon>
        <taxon>Pseudomonadota</taxon>
        <taxon>Gammaproteobacteria</taxon>
        <taxon>Legionellales</taxon>
        <taxon>Legionellaceae</taxon>
        <taxon>Legionella</taxon>
    </lineage>
</organism>
<dbReference type="InterPro" id="IPR029063">
    <property type="entry name" value="SAM-dependent_MTases_sf"/>
</dbReference>
<dbReference type="SUPFAM" id="SSF48452">
    <property type="entry name" value="TPR-like"/>
    <property type="match status" value="2"/>
</dbReference>
<dbReference type="STRING" id="45065.Lgee_0575"/>
<proteinExistence type="predicted"/>
<dbReference type="PATRIC" id="fig|45065.4.peg.616"/>
<dbReference type="Proteomes" id="UP000054785">
    <property type="component" value="Unassembled WGS sequence"/>
</dbReference>
<dbReference type="OrthoDB" id="9809392at2"/>
<dbReference type="InterPro" id="IPR019734">
    <property type="entry name" value="TPR_rpt"/>
</dbReference>
<dbReference type="InterPro" id="IPR051012">
    <property type="entry name" value="CellSynth/LPSAsmb/PSIAsmb"/>
</dbReference>
<dbReference type="Gene3D" id="1.25.40.10">
    <property type="entry name" value="Tetratricopeptide repeat domain"/>
    <property type="match status" value="2"/>
</dbReference>
<evidence type="ECO:0000313" key="4">
    <source>
        <dbReference type="Proteomes" id="UP000054785"/>
    </source>
</evidence>
<keyword evidence="2" id="KW-0802">TPR repeat</keyword>
<dbReference type="Pfam" id="PF13424">
    <property type="entry name" value="TPR_12"/>
    <property type="match status" value="1"/>
</dbReference>
<keyword evidence="4" id="KW-1185">Reference proteome</keyword>
<dbReference type="PROSITE" id="PS50005">
    <property type="entry name" value="TPR"/>
    <property type="match status" value="7"/>
</dbReference>
<dbReference type="SMART" id="SM00028">
    <property type="entry name" value="TPR"/>
    <property type="match status" value="9"/>
</dbReference>
<accession>A0A0W0U5F8</accession>
<keyword evidence="1" id="KW-0677">Repeat</keyword>
<protein>
    <submittedName>
        <fullName evidence="3">Methyltransferase</fullName>
    </submittedName>
</protein>
<dbReference type="GO" id="GO:0008168">
    <property type="term" value="F:methyltransferase activity"/>
    <property type="evidence" value="ECO:0007669"/>
    <property type="project" value="UniProtKB-KW"/>
</dbReference>
<evidence type="ECO:0000256" key="2">
    <source>
        <dbReference type="ARBA" id="ARBA00022803"/>
    </source>
</evidence>
<keyword evidence="3" id="KW-0489">Methyltransferase</keyword>
<dbReference type="InterPro" id="IPR011990">
    <property type="entry name" value="TPR-like_helical_dom_sf"/>
</dbReference>
<keyword evidence="3" id="KW-0808">Transferase</keyword>
<dbReference type="Pfam" id="PF13181">
    <property type="entry name" value="TPR_8"/>
    <property type="match status" value="2"/>
</dbReference>
<dbReference type="RefSeq" id="WP_051550964.1">
    <property type="nucleotide sequence ID" value="NZ_CAAAHN010000031.1"/>
</dbReference>
<dbReference type="Pfam" id="PF13432">
    <property type="entry name" value="TPR_16"/>
    <property type="match status" value="1"/>
</dbReference>
<evidence type="ECO:0000313" key="3">
    <source>
        <dbReference type="EMBL" id="KTD03077.1"/>
    </source>
</evidence>
<sequence>MTRQSRLDAARKALQNHQPIEAKAELEPHLAECPNDADALHLLGLAHAGSGMMKESVDALERAVALAPEDAVIQKHLGNALFHSSRPQEAFACYQKAIALAPTDAFAHHNLATLLAKTGDTDGALRHYAEALALHPGFINAHYNLGLLFLKKADSHSALIQFANVLALAPEHTEARFHHAVLLLNENTVDAAEKDFLQVLDSHPEHVLALTNLGVIALKRDEGQHAIAYFTKALALDNSLTEARSNLAATFMQYDRFENALTHYDILLQETPDNLEYLYNAAVARMTLGFLKEASDHLLILLQKAPAHAPALVNLAAIRIRQGLREEAMALLEKALALNPQDDACRHMLQALTGNSEAADTNPAYITQLFDNYALYYDRHMQETLHYVLPETIGAMMETHLLHRAENAVDLGAGTGLLAPFLRPLCTHLTGVDLSPKMLKRAKERGLYDALEKAELVDFFKQTDRHFDLITAAEVLPYIGSLQTLFAEISAHMHPGGLFIFSIEPSESEDLFHLQQNARFAHHPSKLQALLKSLSFEIMEEKRVQARTQDNKPLELLLIAARKLP</sequence>
<dbReference type="InterPro" id="IPR013217">
    <property type="entry name" value="Methyltransf_12"/>
</dbReference>
<dbReference type="Gene3D" id="3.40.50.150">
    <property type="entry name" value="Vaccinia Virus protein VP39"/>
    <property type="match status" value="1"/>
</dbReference>
<dbReference type="EMBL" id="LNYC01000013">
    <property type="protein sequence ID" value="KTD03077.1"/>
    <property type="molecule type" value="Genomic_DNA"/>
</dbReference>
<comment type="caution">
    <text evidence="3">The sequence shown here is derived from an EMBL/GenBank/DDBJ whole genome shotgun (WGS) entry which is preliminary data.</text>
</comment>
<reference evidence="3 4" key="1">
    <citation type="submission" date="2015-11" db="EMBL/GenBank/DDBJ databases">
        <title>Genomic analysis of 38 Legionella species identifies large and diverse effector repertoires.</title>
        <authorList>
            <person name="Burstein D."/>
            <person name="Amaro F."/>
            <person name="Zusman T."/>
            <person name="Lifshitz Z."/>
            <person name="Cohen O."/>
            <person name="Gilbert J.A."/>
            <person name="Pupko T."/>
            <person name="Shuman H.A."/>
            <person name="Segal G."/>
        </authorList>
    </citation>
    <scope>NUCLEOTIDE SEQUENCE [LARGE SCALE GENOMIC DNA]</scope>
    <source>
        <strain evidence="3 4">ATCC 49504</strain>
    </source>
</reference>
<name>A0A0W0U5F8_9GAMM</name>
<evidence type="ECO:0000256" key="1">
    <source>
        <dbReference type="ARBA" id="ARBA00022737"/>
    </source>
</evidence>
<dbReference type="Pfam" id="PF08242">
    <property type="entry name" value="Methyltransf_12"/>
    <property type="match status" value="1"/>
</dbReference>
<dbReference type="GO" id="GO:0032259">
    <property type="term" value="P:methylation"/>
    <property type="evidence" value="ECO:0007669"/>
    <property type="project" value="UniProtKB-KW"/>
</dbReference>
<dbReference type="PANTHER" id="PTHR45586:SF1">
    <property type="entry name" value="LIPOPOLYSACCHARIDE ASSEMBLY PROTEIN B"/>
    <property type="match status" value="1"/>
</dbReference>
<dbReference type="PANTHER" id="PTHR45586">
    <property type="entry name" value="TPR REPEAT-CONTAINING PROTEIN PA4667"/>
    <property type="match status" value="1"/>
</dbReference>
<dbReference type="AlphaFoldDB" id="A0A0W0U5F8"/>